<reference evidence="2 3" key="1">
    <citation type="submission" date="2014-03" db="EMBL/GenBank/DDBJ databases">
        <title>Genome of Polynucleobacter strain MWH-MoK4.</title>
        <authorList>
            <person name="Hahn M.W."/>
        </authorList>
    </citation>
    <scope>NUCLEOTIDE SEQUENCE [LARGE SCALE GENOMIC DNA]</scope>
    <source>
        <strain evidence="2 3">MWH-MoK4</strain>
    </source>
</reference>
<protein>
    <submittedName>
        <fullName evidence="2">Integral membrane protein CcmA involved in cell shape determination</fullName>
    </submittedName>
</protein>
<dbReference type="Proteomes" id="UP000061135">
    <property type="component" value="Chromosome"/>
</dbReference>
<gene>
    <name evidence="2" type="ORF">CL55_00004850</name>
</gene>
<sequence length="112" mass="11873">MAEANQQGCLFVGEGVVLKGNFEVPDIASISGVVEGEITAKQVIIEATGVVRGKLSGETVDIRGEVNEYISSTRSLIIRSTGKVSGSINYSEIEIEKGGHLHGELHNLNPHS</sequence>
<dbReference type="PANTHER" id="PTHR35024">
    <property type="entry name" value="HYPOTHETICAL CYTOSOLIC PROTEIN"/>
    <property type="match status" value="1"/>
</dbReference>
<organism evidence="2 3">
    <name type="scientific">Polynucleobacter duraquae</name>
    <dbReference type="NCBI Taxonomy" id="1835254"/>
    <lineage>
        <taxon>Bacteria</taxon>
        <taxon>Pseudomonadati</taxon>
        <taxon>Pseudomonadota</taxon>
        <taxon>Betaproteobacteria</taxon>
        <taxon>Burkholderiales</taxon>
        <taxon>Burkholderiaceae</taxon>
        <taxon>Polynucleobacter</taxon>
    </lineage>
</organism>
<dbReference type="EMBL" id="CP007501">
    <property type="protein sequence ID" value="AKD24818.1"/>
    <property type="molecule type" value="Genomic_DNA"/>
</dbReference>
<comment type="similarity">
    <text evidence="1">Belongs to the bactofilin family.</text>
</comment>
<keyword evidence="3" id="KW-1185">Reference proteome</keyword>
<dbReference type="PANTHER" id="PTHR35024:SF4">
    <property type="entry name" value="POLYMER-FORMING CYTOSKELETAL PROTEIN"/>
    <property type="match status" value="1"/>
</dbReference>
<name>A0A0E3V0Q2_9BURK</name>
<dbReference type="PATRIC" id="fig|576611.7.peg.490"/>
<dbReference type="OrthoDB" id="9179856at2"/>
<evidence type="ECO:0000313" key="2">
    <source>
        <dbReference type="EMBL" id="AKD24818.1"/>
    </source>
</evidence>
<dbReference type="AlphaFoldDB" id="A0A0E3V0Q2"/>
<dbReference type="Pfam" id="PF04519">
    <property type="entry name" value="Bactofilin"/>
    <property type="match status" value="1"/>
</dbReference>
<dbReference type="InterPro" id="IPR007607">
    <property type="entry name" value="BacA/B"/>
</dbReference>
<dbReference type="KEGG" id="pdq:CL55_00004850"/>
<proteinExistence type="inferred from homology"/>
<dbReference type="RefSeq" id="WP_052728728.1">
    <property type="nucleotide sequence ID" value="NZ_CP007501.1"/>
</dbReference>
<dbReference type="HOGENOM" id="CLU_2143535_0_0_4"/>
<evidence type="ECO:0000256" key="1">
    <source>
        <dbReference type="ARBA" id="ARBA00044755"/>
    </source>
</evidence>
<dbReference type="STRING" id="1835254.CL55_00004850"/>
<evidence type="ECO:0000313" key="3">
    <source>
        <dbReference type="Proteomes" id="UP000061135"/>
    </source>
</evidence>
<accession>A0A0E3V0Q2</accession>